<reference evidence="7 8" key="1">
    <citation type="journal article" date="2021" name="Cell">
        <title>Tracing the genetic footprints of vertebrate landing in non-teleost ray-finned fishes.</title>
        <authorList>
            <person name="Bi X."/>
            <person name="Wang K."/>
            <person name="Yang L."/>
            <person name="Pan H."/>
            <person name="Jiang H."/>
            <person name="Wei Q."/>
            <person name="Fang M."/>
            <person name="Yu H."/>
            <person name="Zhu C."/>
            <person name="Cai Y."/>
            <person name="He Y."/>
            <person name="Gan X."/>
            <person name="Zeng H."/>
            <person name="Yu D."/>
            <person name="Zhu Y."/>
            <person name="Jiang H."/>
            <person name="Qiu Q."/>
            <person name="Yang H."/>
            <person name="Zhang Y.E."/>
            <person name="Wang W."/>
            <person name="Zhu M."/>
            <person name="He S."/>
            <person name="Zhang G."/>
        </authorList>
    </citation>
    <scope>NUCLEOTIDE SEQUENCE [LARGE SCALE GENOMIC DNA]</scope>
    <source>
        <strain evidence="7">Bchr_013</strain>
    </source>
</reference>
<comment type="subcellular location">
    <subcellularLocation>
        <location evidence="1">Nucleus</location>
    </subcellularLocation>
</comment>
<evidence type="ECO:0000259" key="6">
    <source>
        <dbReference type="Pfam" id="PF11976"/>
    </source>
</evidence>
<dbReference type="InterPro" id="IPR052324">
    <property type="entry name" value="NFATC2-Int_DNA_Repair"/>
</dbReference>
<keyword evidence="2" id="KW-0539">Nucleus</keyword>
<evidence type="ECO:0000256" key="3">
    <source>
        <dbReference type="ARBA" id="ARBA00039921"/>
    </source>
</evidence>
<dbReference type="Proteomes" id="UP000886611">
    <property type="component" value="Unassembled WGS sequence"/>
</dbReference>
<dbReference type="GO" id="GO:0005634">
    <property type="term" value="C:nucleus"/>
    <property type="evidence" value="ECO:0007669"/>
    <property type="project" value="UniProtKB-SubCell"/>
</dbReference>
<dbReference type="Pfam" id="PF11976">
    <property type="entry name" value="Rad60-SLD"/>
    <property type="match status" value="1"/>
</dbReference>
<dbReference type="Gene3D" id="3.10.20.90">
    <property type="entry name" value="Phosphatidylinositol 3-kinase Catalytic Subunit, Chain A, domain 1"/>
    <property type="match status" value="2"/>
</dbReference>
<feature type="non-terminal residue" evidence="7">
    <location>
        <position position="348"/>
    </location>
</feature>
<evidence type="ECO:0000256" key="5">
    <source>
        <dbReference type="SAM" id="MobiDB-lite"/>
    </source>
</evidence>
<proteinExistence type="predicted"/>
<dbReference type="PANTHER" id="PTHR47187">
    <property type="entry name" value="NFATC2-INTERACTING PROTEIN"/>
    <property type="match status" value="1"/>
</dbReference>
<dbReference type="EMBL" id="JAATIS010003638">
    <property type="protein sequence ID" value="KAG2463917.1"/>
    <property type="molecule type" value="Genomic_DNA"/>
</dbReference>
<dbReference type="SUPFAM" id="SSF54236">
    <property type="entry name" value="Ubiquitin-like"/>
    <property type="match status" value="2"/>
</dbReference>
<feature type="region of interest" description="Disordered" evidence="5">
    <location>
        <begin position="42"/>
        <end position="127"/>
    </location>
</feature>
<protein>
    <recommendedName>
        <fullName evidence="3">NFATC2-interacting protein</fullName>
    </recommendedName>
    <alternativeName>
        <fullName evidence="4">Nuclear factor of activated T-cells, cytoplasmic 2-interacting protein</fullName>
    </alternativeName>
</protein>
<accession>A0A8X8BRJ5</accession>
<dbReference type="AlphaFoldDB" id="A0A8X8BRJ5"/>
<dbReference type="GO" id="GO:0045944">
    <property type="term" value="P:positive regulation of transcription by RNA polymerase II"/>
    <property type="evidence" value="ECO:0007669"/>
    <property type="project" value="TreeGrafter"/>
</dbReference>
<evidence type="ECO:0000256" key="2">
    <source>
        <dbReference type="ARBA" id="ARBA00023242"/>
    </source>
</evidence>
<feature type="region of interest" description="Disordered" evidence="5">
    <location>
        <begin position="1"/>
        <end position="24"/>
    </location>
</feature>
<organism evidence="7 8">
    <name type="scientific">Polypterus senegalus</name>
    <name type="common">Senegal bichir</name>
    <dbReference type="NCBI Taxonomy" id="55291"/>
    <lineage>
        <taxon>Eukaryota</taxon>
        <taxon>Metazoa</taxon>
        <taxon>Chordata</taxon>
        <taxon>Craniata</taxon>
        <taxon>Vertebrata</taxon>
        <taxon>Euteleostomi</taxon>
        <taxon>Actinopterygii</taxon>
        <taxon>Polypteriformes</taxon>
        <taxon>Polypteridae</taxon>
        <taxon>Polypterus</taxon>
    </lineage>
</organism>
<feature type="domain" description="Rad60/SUMO-like" evidence="6">
    <location>
        <begin position="276"/>
        <end position="346"/>
    </location>
</feature>
<evidence type="ECO:0000313" key="7">
    <source>
        <dbReference type="EMBL" id="KAG2463917.1"/>
    </source>
</evidence>
<dbReference type="PANTHER" id="PTHR47187:SF1">
    <property type="entry name" value="NFATC2-INTERACTING PROTEIN"/>
    <property type="match status" value="1"/>
</dbReference>
<sequence>LQPQISESSGTDEDLIEVRAPQPKRRRVLDYTNLRTIPVYSSKVSSSLRFSPKIPNELDSDVEEESEPPWDPGVTNKRSKEKPVEDKLVMLDGSDSEEEPPKQESWDRSPSPPPPTPEVPLKRTRRVGRALRKIRKVDMTLNKLGTTVSATARRGRNNKCDSDEDNDVILVTSPTLENKELAGPREITLKIRCRGDLHRIPVQSTDPLRTVIEQLSVKLEVPSSCILLLNKEEELPVSSTVSALGLGIADIMAHLYAVLPTDCIILTRNQQESDGITLRLQGKDKDSVHLILIKKDAPLALLFHEYRQKAGLHQRKALSFLFDGEKLTEEMTAAQLDMEDGDVVEVWQ</sequence>
<gene>
    <name evidence="7" type="primary">Nfatc2ip</name>
    <name evidence="7" type="ORF">GTO96_0002104</name>
</gene>
<evidence type="ECO:0000256" key="1">
    <source>
        <dbReference type="ARBA" id="ARBA00004123"/>
    </source>
</evidence>
<feature type="non-terminal residue" evidence="7">
    <location>
        <position position="1"/>
    </location>
</feature>
<evidence type="ECO:0000313" key="8">
    <source>
        <dbReference type="Proteomes" id="UP000886611"/>
    </source>
</evidence>
<name>A0A8X8BRJ5_POLSE</name>
<keyword evidence="8" id="KW-1185">Reference proteome</keyword>
<dbReference type="InterPro" id="IPR029071">
    <property type="entry name" value="Ubiquitin-like_domsf"/>
</dbReference>
<evidence type="ECO:0000256" key="4">
    <source>
        <dbReference type="ARBA" id="ARBA00042764"/>
    </source>
</evidence>
<dbReference type="InterPro" id="IPR022617">
    <property type="entry name" value="Rad60/SUMO-like_dom"/>
</dbReference>
<feature type="compositionally biased region" description="Acidic residues" evidence="5">
    <location>
        <begin position="58"/>
        <end position="68"/>
    </location>
</feature>
<comment type="caution">
    <text evidence="7">The sequence shown here is derived from an EMBL/GenBank/DDBJ whole genome shotgun (WGS) entry which is preliminary data.</text>
</comment>